<dbReference type="PANTHER" id="PTHR48085">
    <property type="entry name" value="CADMIUM/ZINC-TRANSPORTING ATPASE HMA2-RELATED"/>
    <property type="match status" value="1"/>
</dbReference>
<dbReference type="EMBL" id="GHBR01002263">
    <property type="protein sequence ID" value="NDJ97155.1"/>
    <property type="molecule type" value="Transcribed_RNA"/>
</dbReference>
<keyword evidence="2" id="KW-0812">Transmembrane</keyword>
<name>A0A6B2G4I5_MYXSQ</name>
<protein>
    <submittedName>
        <fullName evidence="3">Cadmium, zinc and cobalt-transporting ATPase (Trinotate prediction)</fullName>
    </submittedName>
</protein>
<comment type="similarity">
    <text evidence="1">Belongs to the cation transport ATPase (P-type) (TC 3.A.3) family. Type IB subfamily.</text>
</comment>
<feature type="transmembrane region" description="Helical" evidence="2">
    <location>
        <begin position="63"/>
        <end position="80"/>
    </location>
</feature>
<sequence>MVGEGLNDVPSLVAATVGISIGRDLCDLTRQASDIIVADENLNLISEMINIAVRYKSVTIQNMLISILPFLILASVNLVTKEEKKIVWIHVLVEAITLLIVATNSFRCIMN</sequence>
<dbReference type="Gene3D" id="3.40.50.1000">
    <property type="entry name" value="HAD superfamily/HAD-like"/>
    <property type="match status" value="1"/>
</dbReference>
<feature type="transmembrane region" description="Helical" evidence="2">
    <location>
        <begin position="86"/>
        <end position="106"/>
    </location>
</feature>
<evidence type="ECO:0000313" key="3">
    <source>
        <dbReference type="EMBL" id="NDJ97155.1"/>
    </source>
</evidence>
<keyword evidence="2" id="KW-0472">Membrane</keyword>
<reference evidence="3" key="1">
    <citation type="submission" date="2018-11" db="EMBL/GenBank/DDBJ databases">
        <title>Myxobolus squamalis genome and transcriptome.</title>
        <authorList>
            <person name="Yahalomi D."/>
            <person name="Atkinson S.D."/>
            <person name="Neuhof M."/>
            <person name="Chang E.S."/>
            <person name="Philippe H."/>
            <person name="Cartwright P."/>
            <person name="Bartholomew J.L."/>
            <person name="Huchon D."/>
        </authorList>
    </citation>
    <scope>NUCLEOTIDE SEQUENCE</scope>
    <source>
        <strain evidence="3">71B08</strain>
        <tissue evidence="3">Whole</tissue>
    </source>
</reference>
<dbReference type="InterPro" id="IPR036412">
    <property type="entry name" value="HAD-like_sf"/>
</dbReference>
<evidence type="ECO:0000256" key="2">
    <source>
        <dbReference type="SAM" id="Phobius"/>
    </source>
</evidence>
<proteinExistence type="inferred from homology"/>
<evidence type="ECO:0000256" key="1">
    <source>
        <dbReference type="ARBA" id="ARBA00006024"/>
    </source>
</evidence>
<dbReference type="PRINTS" id="PR00119">
    <property type="entry name" value="CATATPASE"/>
</dbReference>
<dbReference type="InterPro" id="IPR051014">
    <property type="entry name" value="Cation_Transport_ATPase_IB"/>
</dbReference>
<dbReference type="GO" id="GO:0016020">
    <property type="term" value="C:membrane"/>
    <property type="evidence" value="ECO:0007669"/>
    <property type="project" value="TreeGrafter"/>
</dbReference>
<accession>A0A6B2G4I5</accession>
<dbReference type="InterPro" id="IPR023214">
    <property type="entry name" value="HAD_sf"/>
</dbReference>
<organism evidence="3">
    <name type="scientific">Myxobolus squamalis</name>
    <name type="common">Myxosporean</name>
    <dbReference type="NCBI Taxonomy" id="59785"/>
    <lineage>
        <taxon>Eukaryota</taxon>
        <taxon>Metazoa</taxon>
        <taxon>Cnidaria</taxon>
        <taxon>Myxozoa</taxon>
        <taxon>Myxosporea</taxon>
        <taxon>Bivalvulida</taxon>
        <taxon>Platysporina</taxon>
        <taxon>Myxobolidae</taxon>
        <taxon>Myxobolus</taxon>
    </lineage>
</organism>
<dbReference type="AlphaFoldDB" id="A0A6B2G4I5"/>
<dbReference type="SUPFAM" id="SSF56784">
    <property type="entry name" value="HAD-like"/>
    <property type="match status" value="1"/>
</dbReference>
<dbReference type="PANTHER" id="PTHR48085:SF5">
    <property type="entry name" value="CADMIUM_ZINC-TRANSPORTING ATPASE HMA4-RELATED"/>
    <property type="match status" value="1"/>
</dbReference>
<keyword evidence="2" id="KW-1133">Transmembrane helix</keyword>
<dbReference type="GO" id="GO:0022857">
    <property type="term" value="F:transmembrane transporter activity"/>
    <property type="evidence" value="ECO:0007669"/>
    <property type="project" value="TreeGrafter"/>
</dbReference>